<evidence type="ECO:0000313" key="2">
    <source>
        <dbReference type="Proteomes" id="UP000285266"/>
    </source>
</evidence>
<name>A0A423UC37_9BIFI</name>
<proteinExistence type="predicted"/>
<dbReference type="AlphaFoldDB" id="A0A423UC37"/>
<dbReference type="RefSeq" id="WP_123645344.1">
    <property type="nucleotide sequence ID" value="NZ_QRAJ01000013.1"/>
</dbReference>
<reference evidence="1 2" key="1">
    <citation type="submission" date="2018-07" db="EMBL/GenBank/DDBJ databases">
        <title>The role of parmesan cheese in vectoring bovine microbiota.</title>
        <authorList>
            <person name="Lugli G.A."/>
            <person name="Milani C."/>
        </authorList>
    </citation>
    <scope>NUCLEOTIDE SEQUENCE [LARGE SCALE GENOMIC DNA]</scope>
    <source>
        <strain evidence="1 2">BMONG18</strain>
    </source>
</reference>
<dbReference type="GO" id="GO:0006355">
    <property type="term" value="P:regulation of DNA-templated transcription"/>
    <property type="evidence" value="ECO:0007669"/>
    <property type="project" value="InterPro"/>
</dbReference>
<dbReference type="InterPro" id="IPR015354">
    <property type="entry name" value="DNA_partition_ParG"/>
</dbReference>
<dbReference type="SUPFAM" id="SSF47598">
    <property type="entry name" value="Ribbon-helix-helix"/>
    <property type="match status" value="1"/>
</dbReference>
<dbReference type="InterPro" id="IPR013321">
    <property type="entry name" value="Arc_rbn_hlx_hlx"/>
</dbReference>
<accession>A0A423UC37</accession>
<gene>
    <name evidence="1" type="ORF">BMONG18_1599</name>
</gene>
<dbReference type="Proteomes" id="UP000285266">
    <property type="component" value="Unassembled WGS sequence"/>
</dbReference>
<dbReference type="InterPro" id="IPR010985">
    <property type="entry name" value="Ribbon_hlx_hlx"/>
</dbReference>
<evidence type="ECO:0000313" key="1">
    <source>
        <dbReference type="EMBL" id="ROT86279.1"/>
    </source>
</evidence>
<protein>
    <submittedName>
        <fullName evidence="1">Uncharacterized protein</fullName>
    </submittedName>
</protein>
<sequence>MAIDMHKKATRNLTDVLKDKTGTVKEPTKQVSLYLPISKHRKLKMEATRRGTSMTKIIEEWIENELPQEQE</sequence>
<dbReference type="Pfam" id="PF09274">
    <property type="entry name" value="ParG"/>
    <property type="match status" value="1"/>
</dbReference>
<organism evidence="1 2">
    <name type="scientific">Bifidobacterium mongoliense</name>
    <dbReference type="NCBI Taxonomy" id="518643"/>
    <lineage>
        <taxon>Bacteria</taxon>
        <taxon>Bacillati</taxon>
        <taxon>Actinomycetota</taxon>
        <taxon>Actinomycetes</taxon>
        <taxon>Bifidobacteriales</taxon>
        <taxon>Bifidobacteriaceae</taxon>
        <taxon>Bifidobacterium</taxon>
    </lineage>
</organism>
<dbReference type="EMBL" id="QRAJ01000013">
    <property type="protein sequence ID" value="ROT86279.1"/>
    <property type="molecule type" value="Genomic_DNA"/>
</dbReference>
<dbReference type="Gene3D" id="1.10.1220.10">
    <property type="entry name" value="Met repressor-like"/>
    <property type="match status" value="1"/>
</dbReference>
<comment type="caution">
    <text evidence="1">The sequence shown here is derived from an EMBL/GenBank/DDBJ whole genome shotgun (WGS) entry which is preliminary data.</text>
</comment>